<keyword evidence="1" id="KW-1133">Transmembrane helix</keyword>
<evidence type="ECO:0000313" key="4">
    <source>
        <dbReference type="Proteomes" id="UP000000305"/>
    </source>
</evidence>
<proteinExistence type="predicted"/>
<keyword evidence="1" id="KW-0812">Transmembrane</keyword>
<reference evidence="3 4" key="1">
    <citation type="journal article" date="2011" name="Science">
        <title>The ecoresponsive genome of Daphnia pulex.</title>
        <authorList>
            <person name="Colbourne J.K."/>
            <person name="Pfrender M.E."/>
            <person name="Gilbert D."/>
            <person name="Thomas W.K."/>
            <person name="Tucker A."/>
            <person name="Oakley T.H."/>
            <person name="Tokishita S."/>
            <person name="Aerts A."/>
            <person name="Arnold G.J."/>
            <person name="Basu M.K."/>
            <person name="Bauer D.J."/>
            <person name="Caceres C.E."/>
            <person name="Carmel L."/>
            <person name="Casola C."/>
            <person name="Choi J.H."/>
            <person name="Detter J.C."/>
            <person name="Dong Q."/>
            <person name="Dusheyko S."/>
            <person name="Eads B.D."/>
            <person name="Frohlich T."/>
            <person name="Geiler-Samerotte K.A."/>
            <person name="Gerlach D."/>
            <person name="Hatcher P."/>
            <person name="Jogdeo S."/>
            <person name="Krijgsveld J."/>
            <person name="Kriventseva E.V."/>
            <person name="Kultz D."/>
            <person name="Laforsch C."/>
            <person name="Lindquist E."/>
            <person name="Lopez J."/>
            <person name="Manak J.R."/>
            <person name="Muller J."/>
            <person name="Pangilinan J."/>
            <person name="Patwardhan R.P."/>
            <person name="Pitluck S."/>
            <person name="Pritham E.J."/>
            <person name="Rechtsteiner A."/>
            <person name="Rho M."/>
            <person name="Rogozin I.B."/>
            <person name="Sakarya O."/>
            <person name="Salamov A."/>
            <person name="Schaack S."/>
            <person name="Shapiro H."/>
            <person name="Shiga Y."/>
            <person name="Skalitzky C."/>
            <person name="Smith Z."/>
            <person name="Souvorov A."/>
            <person name="Sung W."/>
            <person name="Tang Z."/>
            <person name="Tsuchiya D."/>
            <person name="Tu H."/>
            <person name="Vos H."/>
            <person name="Wang M."/>
            <person name="Wolf Y.I."/>
            <person name="Yamagata H."/>
            <person name="Yamada T."/>
            <person name="Ye Y."/>
            <person name="Shaw J.R."/>
            <person name="Andrews J."/>
            <person name="Crease T.J."/>
            <person name="Tang H."/>
            <person name="Lucas S.M."/>
            <person name="Robertson H.M."/>
            <person name="Bork P."/>
            <person name="Koonin E.V."/>
            <person name="Zdobnov E.M."/>
            <person name="Grigoriev I.V."/>
            <person name="Lynch M."/>
            <person name="Boore J.L."/>
        </authorList>
    </citation>
    <scope>NUCLEOTIDE SEQUENCE [LARGE SCALE GENOMIC DNA]</scope>
</reference>
<dbReference type="STRING" id="6669.E9GA87"/>
<dbReference type="InParanoid" id="E9GA87"/>
<gene>
    <name evidence="3" type="ORF">DAPPUDRAFT_315608</name>
</gene>
<dbReference type="InterPro" id="IPR055454">
    <property type="entry name" value="CNOT1-like_NOT1_connector"/>
</dbReference>
<keyword evidence="4" id="KW-1185">Reference proteome</keyword>
<dbReference type="KEGG" id="dpx:DAPPUDRAFT_315608"/>
<dbReference type="Proteomes" id="UP000000305">
    <property type="component" value="Unassembled WGS sequence"/>
</dbReference>
<dbReference type="eggNOG" id="KOG1831">
    <property type="taxonomic scope" value="Eukaryota"/>
</dbReference>
<feature type="domain" description="CCR4-NOT transcription complex subunit 1-like NOT1 connector" evidence="2">
    <location>
        <begin position="20"/>
        <end position="90"/>
    </location>
</feature>
<evidence type="ECO:0000259" key="2">
    <source>
        <dbReference type="Pfam" id="PF23590"/>
    </source>
</evidence>
<keyword evidence="1" id="KW-0472">Membrane</keyword>
<dbReference type="EMBL" id="GL732536">
    <property type="protein sequence ID" value="EFX83700.1"/>
    <property type="molecule type" value="Genomic_DNA"/>
</dbReference>
<protein>
    <recommendedName>
        <fullName evidence="2">CCR4-NOT transcription complex subunit 1-like NOT1 connector domain-containing protein</fullName>
    </recommendedName>
</protein>
<organism evidence="3 4">
    <name type="scientific">Daphnia pulex</name>
    <name type="common">Water flea</name>
    <dbReference type="NCBI Taxonomy" id="6669"/>
    <lineage>
        <taxon>Eukaryota</taxon>
        <taxon>Metazoa</taxon>
        <taxon>Ecdysozoa</taxon>
        <taxon>Arthropoda</taxon>
        <taxon>Crustacea</taxon>
        <taxon>Branchiopoda</taxon>
        <taxon>Diplostraca</taxon>
        <taxon>Cladocera</taxon>
        <taxon>Anomopoda</taxon>
        <taxon>Daphniidae</taxon>
        <taxon>Daphnia</taxon>
    </lineage>
</organism>
<sequence>MPILQSKRIIKGNKYFCTTRPQWTNHQVTRCWAESREEFRYNLDILDCIVRAHLINLQQFDMQLASVLEQALNAGIGSSILPLGFAMQLFLFIYWQDFSSFLISSKTATE</sequence>
<feature type="transmembrane region" description="Helical" evidence="1">
    <location>
        <begin position="71"/>
        <end position="95"/>
    </location>
</feature>
<dbReference type="HOGENOM" id="CLU_2173509_0_0_1"/>
<dbReference type="Pfam" id="PF23590">
    <property type="entry name" value="NOT1_connector"/>
    <property type="match status" value="1"/>
</dbReference>
<evidence type="ECO:0000313" key="3">
    <source>
        <dbReference type="EMBL" id="EFX83700.1"/>
    </source>
</evidence>
<dbReference type="OrthoDB" id="1933107at2759"/>
<name>E9GA87_DAPPU</name>
<dbReference type="AlphaFoldDB" id="E9GA87"/>
<evidence type="ECO:0000256" key="1">
    <source>
        <dbReference type="SAM" id="Phobius"/>
    </source>
</evidence>
<accession>E9GA87</accession>